<keyword evidence="3" id="KW-1185">Reference proteome</keyword>
<dbReference type="OrthoDB" id="4753113at2759"/>
<feature type="compositionally biased region" description="Basic and acidic residues" evidence="1">
    <location>
        <begin position="12"/>
        <end position="22"/>
    </location>
</feature>
<gene>
    <name evidence="2" type="ORF">N0V93_002140</name>
</gene>
<dbReference type="AlphaFoldDB" id="A0A9W9CXV6"/>
<reference evidence="2" key="1">
    <citation type="submission" date="2022-10" db="EMBL/GenBank/DDBJ databases">
        <title>Tapping the CABI collections for fungal endophytes: first genome assemblies for Collariella, Neodidymelliopsis, Ascochyta clinopodiicola, Didymella pomorum, Didymosphaeria variabile, Neocosmospora piperis and Neocucurbitaria cava.</title>
        <authorList>
            <person name="Hill R."/>
        </authorList>
    </citation>
    <scope>NUCLEOTIDE SEQUENCE</scope>
    <source>
        <strain evidence="2">IMI 355082</strain>
    </source>
</reference>
<evidence type="ECO:0000256" key="1">
    <source>
        <dbReference type="SAM" id="MobiDB-lite"/>
    </source>
</evidence>
<evidence type="ECO:0000313" key="3">
    <source>
        <dbReference type="Proteomes" id="UP001140453"/>
    </source>
</evidence>
<organism evidence="2 3">
    <name type="scientific">Gnomoniopsis smithogilvyi</name>
    <dbReference type="NCBI Taxonomy" id="1191159"/>
    <lineage>
        <taxon>Eukaryota</taxon>
        <taxon>Fungi</taxon>
        <taxon>Dikarya</taxon>
        <taxon>Ascomycota</taxon>
        <taxon>Pezizomycotina</taxon>
        <taxon>Sordariomycetes</taxon>
        <taxon>Sordariomycetidae</taxon>
        <taxon>Diaporthales</taxon>
        <taxon>Gnomoniaceae</taxon>
        <taxon>Gnomoniopsis</taxon>
    </lineage>
</organism>
<evidence type="ECO:0000313" key="2">
    <source>
        <dbReference type="EMBL" id="KAJ4392936.1"/>
    </source>
</evidence>
<comment type="caution">
    <text evidence="2">The sequence shown here is derived from an EMBL/GenBank/DDBJ whole genome shotgun (WGS) entry which is preliminary data.</text>
</comment>
<name>A0A9W9CXV6_9PEZI</name>
<proteinExistence type="predicted"/>
<sequence>MAPTKTPGGQEPSEKFLKRDAAAKGLGADNAPAHTEPSAPGTAPVASDSGIKGNEGTVQEAVEGASFNEENLPGMEGIKGARPGGAAKGPNLAGPQ</sequence>
<accession>A0A9W9CXV6</accession>
<protein>
    <submittedName>
        <fullName evidence="2">Uncharacterized protein</fullName>
    </submittedName>
</protein>
<feature type="region of interest" description="Disordered" evidence="1">
    <location>
        <begin position="1"/>
        <end position="96"/>
    </location>
</feature>
<dbReference type="EMBL" id="JAPEVB010000002">
    <property type="protein sequence ID" value="KAJ4392936.1"/>
    <property type="molecule type" value="Genomic_DNA"/>
</dbReference>
<dbReference type="Proteomes" id="UP001140453">
    <property type="component" value="Unassembled WGS sequence"/>
</dbReference>